<gene>
    <name evidence="1" type="ORF">MX635_12145</name>
</gene>
<accession>A0AAW8RBV5</accession>
<dbReference type="EMBL" id="JALRMR010000017">
    <property type="protein sequence ID" value="MDT1975149.1"/>
    <property type="molecule type" value="Genomic_DNA"/>
</dbReference>
<reference evidence="1" key="1">
    <citation type="submission" date="2022-04" db="EMBL/GenBank/DDBJ databases">
        <title>Draft genome sequences of lactic acid bacteria (LAB) strains involved in meat spoilage.</title>
        <authorList>
            <person name="Palevich N."/>
        </authorList>
    </citation>
    <scope>NUCLEOTIDE SEQUENCE</scope>
    <source>
        <strain evidence="1">9-14</strain>
    </source>
</reference>
<proteinExistence type="predicted"/>
<sequence length="61" mass="7130">MFIEVINLDKNGFVAGAEIVKSSGFSESEYIKYPWNGYFIKPKWDFSLNKWIETYNEKEGA</sequence>
<protein>
    <submittedName>
        <fullName evidence="1">Uncharacterized protein</fullName>
    </submittedName>
</protein>
<evidence type="ECO:0000313" key="1">
    <source>
        <dbReference type="EMBL" id="MDT1975149.1"/>
    </source>
</evidence>
<dbReference type="RefSeq" id="WP_311780891.1">
    <property type="nucleotide sequence ID" value="NZ_JALRMR010000017.1"/>
</dbReference>
<organism evidence="1 2">
    <name type="scientific">Carnobacterium divergens</name>
    <name type="common">Lactobacillus divergens</name>
    <dbReference type="NCBI Taxonomy" id="2748"/>
    <lineage>
        <taxon>Bacteria</taxon>
        <taxon>Bacillati</taxon>
        <taxon>Bacillota</taxon>
        <taxon>Bacilli</taxon>
        <taxon>Lactobacillales</taxon>
        <taxon>Carnobacteriaceae</taxon>
        <taxon>Carnobacterium</taxon>
    </lineage>
</organism>
<name>A0AAW8RBV5_CARDV</name>
<dbReference type="Proteomes" id="UP001249945">
    <property type="component" value="Unassembled WGS sequence"/>
</dbReference>
<evidence type="ECO:0000313" key="2">
    <source>
        <dbReference type="Proteomes" id="UP001249945"/>
    </source>
</evidence>
<comment type="caution">
    <text evidence="1">The sequence shown here is derived from an EMBL/GenBank/DDBJ whole genome shotgun (WGS) entry which is preliminary data.</text>
</comment>
<dbReference type="AlphaFoldDB" id="A0AAW8RBV5"/>